<dbReference type="Proteomes" id="UP000247702">
    <property type="component" value="Unassembled WGS sequence"/>
</dbReference>
<accession>A0A2Z6RTQ9</accession>
<evidence type="ECO:0000313" key="2">
    <source>
        <dbReference type="EMBL" id="GBC06144.1"/>
    </source>
</evidence>
<dbReference type="Gene3D" id="3.40.50.300">
    <property type="entry name" value="P-loop containing nucleotide triphosphate hydrolases"/>
    <property type="match status" value="1"/>
</dbReference>
<proteinExistence type="predicted"/>
<feature type="compositionally biased region" description="Low complexity" evidence="1">
    <location>
        <begin position="58"/>
        <end position="74"/>
    </location>
</feature>
<organism evidence="2 3">
    <name type="scientific">Rhizophagus clarus</name>
    <dbReference type="NCBI Taxonomy" id="94130"/>
    <lineage>
        <taxon>Eukaryota</taxon>
        <taxon>Fungi</taxon>
        <taxon>Fungi incertae sedis</taxon>
        <taxon>Mucoromycota</taxon>
        <taxon>Glomeromycotina</taxon>
        <taxon>Glomeromycetes</taxon>
        <taxon>Glomerales</taxon>
        <taxon>Glomeraceae</taxon>
        <taxon>Rhizophagus</taxon>
    </lineage>
</organism>
<dbReference type="SUPFAM" id="SSF52540">
    <property type="entry name" value="P-loop containing nucleoside triphosphate hydrolases"/>
    <property type="match status" value="1"/>
</dbReference>
<dbReference type="EMBL" id="BEXD01004054">
    <property type="protein sequence ID" value="GBC06144.1"/>
    <property type="molecule type" value="Genomic_DNA"/>
</dbReference>
<sequence length="709" mass="83049">MIYYLFTIIDNLIIIDIMDITDIMSSGSSGSQKRKVENMEEFSGKTTERKKQPPVKGSMFARSPSSFASSSTSTKGKERAFMTTVPMIYPSRIKVRANEFEDQLDPFVAIVQQAKETDKKLLEVMTNHHDVVYLPSLSPNKFQDCFHFMDGELPLLRRNHHDQIYNAIMKALNEENSSRGLHIYGPSGLGKSYSLYYLVSELRLQSYYRVTYINSCEEWWSSHQIEPYQYLLNELLCTFNKDELTPLTITDWAELVMYGLTNNIQKKLSEVNLLYNAKVSRIIEYLKQSETNNRKERFHLFLKELANYFKNDYWIWVFDQCNALYKHEVHNEYPFVLVNGLSGILNNSGLIIVSETSNNDACRFKSWNKLNLFDGYDDDEFNQWCTLRGYDDNKAQMDYVKYWTSAYPLELDIWYDTPAGNLQEKTENYLGLRESIIARDYQIYQDNLSKKRAENLNACVTSMILQTEPPLNKTYDMDHRFMRVGSVSFLDENEEFEIETILAIHPLTRLAITHSHGQNVINDLNEATLKALQSDEYTVDSMERITASYITTILDIMRKFEFRCWNFGNPSSNVFDKNIIFDKVIRLVNNDLSSIKDFKEYKNVLLIPEYPKYPNYPGVDFFIWNREEGVLLAFQIAIDKIHDRKNVNHFNEDWSRLCGINESKIYFIWITFDNVIEKVTKMIPNKLHVSFSSISDQFPIFKAMGYNFN</sequence>
<feature type="region of interest" description="Disordered" evidence="1">
    <location>
        <begin position="26"/>
        <end position="75"/>
    </location>
</feature>
<reference evidence="2 3" key="1">
    <citation type="submission" date="2017-11" db="EMBL/GenBank/DDBJ databases">
        <title>The genome of Rhizophagus clarus HR1 reveals common genetic basis of auxotrophy among arbuscular mycorrhizal fungi.</title>
        <authorList>
            <person name="Kobayashi Y."/>
        </authorList>
    </citation>
    <scope>NUCLEOTIDE SEQUENCE [LARGE SCALE GENOMIC DNA]</scope>
    <source>
        <strain evidence="2 3">HR1</strain>
    </source>
</reference>
<feature type="compositionally biased region" description="Basic and acidic residues" evidence="1">
    <location>
        <begin position="34"/>
        <end position="51"/>
    </location>
</feature>
<comment type="caution">
    <text evidence="2">The sequence shown here is derived from an EMBL/GenBank/DDBJ whole genome shotgun (WGS) entry which is preliminary data.</text>
</comment>
<dbReference type="AlphaFoldDB" id="A0A2Z6RTQ9"/>
<keyword evidence="3" id="KW-1185">Reference proteome</keyword>
<gene>
    <name evidence="2" type="ORF">RclHR1_06650004</name>
</gene>
<evidence type="ECO:0000256" key="1">
    <source>
        <dbReference type="SAM" id="MobiDB-lite"/>
    </source>
</evidence>
<evidence type="ECO:0000313" key="3">
    <source>
        <dbReference type="Proteomes" id="UP000247702"/>
    </source>
</evidence>
<name>A0A2Z6RTQ9_9GLOM</name>
<dbReference type="InterPro" id="IPR027417">
    <property type="entry name" value="P-loop_NTPase"/>
</dbReference>
<protein>
    <submittedName>
        <fullName evidence="2">Uncharacterized protein</fullName>
    </submittedName>
</protein>